<feature type="region of interest" description="Disordered" evidence="1">
    <location>
        <begin position="365"/>
        <end position="400"/>
    </location>
</feature>
<dbReference type="EMBL" id="BAOS01000004">
    <property type="protein sequence ID" value="GAX59803.1"/>
    <property type="molecule type" value="Genomic_DNA"/>
</dbReference>
<dbReference type="InterPro" id="IPR038610">
    <property type="entry name" value="FliK-like_C_sf"/>
</dbReference>
<sequence length="634" mass="69447">MADKSISPLSGILSTKDSPASGIFKTTNNSIKNDREENGFLSKLVNTIQSTDTLYRQPDTDIQSELNDKTNTEDIYQLLQLLSMGTPTNLVTNTETRQSMPGKELTNMIINNNANTKAPSTLLENTILSNQELKPFESLNSSFSKNTRINTAHNLAGELILEEPSPSISGKLNTNQTSIPQSVAGQLNLEQPVTSVSENSGSTNIAQELMNDSITEQPATSLSDKSNVTQNSTKADEQRVLDTLNKPDLPESSPVISGDKPVLQISKLPAMQALKTTKESGINPLNRHSVTYKNTAEQTTVASKKNINQNTTNIQPNREPVSLIANRASNPIPDAYKIANNKIINSSALPVSEERTDGKASEILKGQHQDQASLTNIDKKPQTQQGVAQTKTENNETPIMFDVSTNTSEAKAEKTLSSTSLTNNSISTVSVEATTSPNTSSDNSTLNNQETNTHFDYEMNPVNTGKRTETDTNFKSTLSQISNSAKPLDSLGNDIADNIIQNAKSFTQGGKSELKMQLSPPELGTLKLEFTVEDDILETKITVERSSVKDVIEKDIPRLRELISNADIDVGKLDVYLQDKENDKMGFMNKDFQSDSKSKNTQNPSNEEDEYRENTAEEETTANNTKSTQINYLV</sequence>
<keyword evidence="3" id="KW-0966">Cell projection</keyword>
<feature type="compositionally biased region" description="Polar residues" evidence="1">
    <location>
        <begin position="12"/>
        <end position="28"/>
    </location>
</feature>
<feature type="compositionally biased region" description="Low complexity" evidence="1">
    <location>
        <begin position="428"/>
        <end position="448"/>
    </location>
</feature>
<dbReference type="Proteomes" id="UP000218542">
    <property type="component" value="Unassembled WGS sequence"/>
</dbReference>
<evidence type="ECO:0000259" key="2">
    <source>
        <dbReference type="Pfam" id="PF02120"/>
    </source>
</evidence>
<organism evidence="3 4">
    <name type="scientific">Candidatus Scalindua japonica</name>
    <dbReference type="NCBI Taxonomy" id="1284222"/>
    <lineage>
        <taxon>Bacteria</taxon>
        <taxon>Pseudomonadati</taxon>
        <taxon>Planctomycetota</taxon>
        <taxon>Candidatus Brocadiia</taxon>
        <taxon>Candidatus Brocadiales</taxon>
        <taxon>Candidatus Scalinduaceae</taxon>
        <taxon>Candidatus Scalindua</taxon>
    </lineage>
</organism>
<dbReference type="Gene3D" id="3.30.750.140">
    <property type="match status" value="1"/>
</dbReference>
<feature type="domain" description="Flagellar hook-length control protein-like C-terminal" evidence="2">
    <location>
        <begin position="502"/>
        <end position="582"/>
    </location>
</feature>
<feature type="region of interest" description="Disordered" evidence="1">
    <location>
        <begin position="217"/>
        <end position="237"/>
    </location>
</feature>
<comment type="caution">
    <text evidence="3">The sequence shown here is derived from an EMBL/GenBank/DDBJ whole genome shotgun (WGS) entry which is preliminary data.</text>
</comment>
<dbReference type="OrthoDB" id="292554at2"/>
<feature type="compositionally biased region" description="Polar residues" evidence="1">
    <location>
        <begin position="217"/>
        <end position="233"/>
    </location>
</feature>
<feature type="compositionally biased region" description="Acidic residues" evidence="1">
    <location>
        <begin position="606"/>
        <end position="620"/>
    </location>
</feature>
<keyword evidence="3" id="KW-0282">Flagellum</keyword>
<reference evidence="4" key="1">
    <citation type="journal article" date="2017" name="Environ. Microbiol. Rep.">
        <title>Genetic Diversity of Marine Anaerobic Ammonium-Oxidizing Bacteria as Revealed by Genomic and Proteomic Analyses of 'Candidatus Scalindua japonica'.</title>
        <authorList>
            <person name="Oshiki M."/>
            <person name="Mizuto K."/>
            <person name="Kimura Z."/>
            <person name="Kindaichi T."/>
            <person name="Satoh H."/>
            <person name="Okabe S."/>
        </authorList>
    </citation>
    <scope>NUCLEOTIDE SEQUENCE [LARGE SCALE GENOMIC DNA]</scope>
    <source>
        <strain evidence="4">husup-a2</strain>
    </source>
</reference>
<feature type="compositionally biased region" description="Polar residues" evidence="1">
    <location>
        <begin position="369"/>
        <end position="400"/>
    </location>
</feature>
<evidence type="ECO:0000313" key="4">
    <source>
        <dbReference type="Proteomes" id="UP000218542"/>
    </source>
</evidence>
<accession>A0A286TV91</accession>
<feature type="region of interest" description="Disordered" evidence="1">
    <location>
        <begin position="428"/>
        <end position="469"/>
    </location>
</feature>
<feature type="region of interest" description="Disordered" evidence="1">
    <location>
        <begin position="586"/>
        <end position="634"/>
    </location>
</feature>
<evidence type="ECO:0000313" key="3">
    <source>
        <dbReference type="EMBL" id="GAX59803.1"/>
    </source>
</evidence>
<name>A0A286TV91_9BACT</name>
<keyword evidence="4" id="KW-1185">Reference proteome</keyword>
<dbReference type="RefSeq" id="WP_096892932.1">
    <property type="nucleotide sequence ID" value="NZ_BAOS01000004.1"/>
</dbReference>
<gene>
    <name evidence="3" type="ORF">SCALIN_C04_0291</name>
</gene>
<evidence type="ECO:0000256" key="1">
    <source>
        <dbReference type="SAM" id="MobiDB-lite"/>
    </source>
</evidence>
<feature type="region of interest" description="Disordered" evidence="1">
    <location>
        <begin position="1"/>
        <end position="28"/>
    </location>
</feature>
<dbReference type="InterPro" id="IPR021136">
    <property type="entry name" value="Flagellar_hook_control-like_C"/>
</dbReference>
<dbReference type="Pfam" id="PF02120">
    <property type="entry name" value="Flg_hook"/>
    <property type="match status" value="1"/>
</dbReference>
<dbReference type="CDD" id="cd17470">
    <property type="entry name" value="T3SS_Flik_C"/>
    <property type="match status" value="1"/>
</dbReference>
<keyword evidence="3" id="KW-0969">Cilium</keyword>
<dbReference type="AlphaFoldDB" id="A0A286TV91"/>
<proteinExistence type="predicted"/>
<protein>
    <submittedName>
        <fullName evidence="3">Flagellar hook-length control protein</fullName>
    </submittedName>
</protein>